<dbReference type="AlphaFoldDB" id="L9VRI2"/>
<feature type="transmembrane region" description="Helical" evidence="2">
    <location>
        <begin position="218"/>
        <end position="242"/>
    </location>
</feature>
<keyword evidence="2" id="KW-0812">Transmembrane</keyword>
<keyword evidence="6" id="KW-1185">Reference proteome</keyword>
<evidence type="ECO:0008006" key="7">
    <source>
        <dbReference type="Google" id="ProtNLM"/>
    </source>
</evidence>
<feature type="region of interest" description="Disordered" evidence="1">
    <location>
        <begin position="249"/>
        <end position="285"/>
    </location>
</feature>
<dbReference type="EMBL" id="AOHW01000036">
    <property type="protein sequence ID" value="ELY39651.1"/>
    <property type="molecule type" value="Genomic_DNA"/>
</dbReference>
<evidence type="ECO:0000256" key="1">
    <source>
        <dbReference type="SAM" id="MobiDB-lite"/>
    </source>
</evidence>
<dbReference type="STRING" id="1114856.GCA_000383975_03080"/>
<organism evidence="5 6">
    <name type="scientific">Natronorubrum tibetense GA33</name>
    <dbReference type="NCBI Taxonomy" id="1114856"/>
    <lineage>
        <taxon>Archaea</taxon>
        <taxon>Methanobacteriati</taxon>
        <taxon>Methanobacteriota</taxon>
        <taxon>Stenosarchaea group</taxon>
        <taxon>Halobacteria</taxon>
        <taxon>Halobacteriales</taxon>
        <taxon>Natrialbaceae</taxon>
        <taxon>Natronorubrum</taxon>
    </lineage>
</organism>
<comment type="caution">
    <text evidence="5">The sequence shown here is derived from an EMBL/GenBank/DDBJ whole genome shotgun (WGS) entry which is preliminary data.</text>
</comment>
<gene>
    <name evidence="5" type="ORF">C496_13276</name>
</gene>
<dbReference type="Proteomes" id="UP000011599">
    <property type="component" value="Unassembled WGS sequence"/>
</dbReference>
<proteinExistence type="predicted"/>
<accession>L9VRI2</accession>
<dbReference type="PATRIC" id="fig|1114856.3.peg.2763"/>
<evidence type="ECO:0000313" key="6">
    <source>
        <dbReference type="Proteomes" id="UP000011599"/>
    </source>
</evidence>
<dbReference type="OrthoDB" id="27885at2157"/>
<feature type="domain" description="DUF7345" evidence="4">
    <location>
        <begin position="51"/>
        <end position="178"/>
    </location>
</feature>
<dbReference type="InterPro" id="IPR055767">
    <property type="entry name" value="DUF7343"/>
</dbReference>
<evidence type="ECO:0000313" key="5">
    <source>
        <dbReference type="EMBL" id="ELY39651.1"/>
    </source>
</evidence>
<keyword evidence="2" id="KW-0472">Membrane</keyword>
<dbReference type="Pfam" id="PF24036">
    <property type="entry name" value="DUF7345"/>
    <property type="match status" value="1"/>
</dbReference>
<keyword evidence="2" id="KW-1133">Transmembrane helix</keyword>
<dbReference type="Pfam" id="PF24034">
    <property type="entry name" value="DUF7343"/>
    <property type="match status" value="1"/>
</dbReference>
<feature type="region of interest" description="Disordered" evidence="1">
    <location>
        <begin position="339"/>
        <end position="363"/>
    </location>
</feature>
<feature type="compositionally biased region" description="Low complexity" evidence="1">
    <location>
        <begin position="23"/>
        <end position="37"/>
    </location>
</feature>
<feature type="domain" description="DUF7343" evidence="3">
    <location>
        <begin position="286"/>
        <end position="347"/>
    </location>
</feature>
<feature type="compositionally biased region" description="Basic and acidic residues" evidence="1">
    <location>
        <begin position="354"/>
        <end position="363"/>
    </location>
</feature>
<feature type="region of interest" description="Disordered" evidence="1">
    <location>
        <begin position="23"/>
        <end position="49"/>
    </location>
</feature>
<dbReference type="RefSeq" id="WP_006090558.1">
    <property type="nucleotide sequence ID" value="NZ_AOHW01000036.1"/>
</dbReference>
<evidence type="ECO:0000259" key="4">
    <source>
        <dbReference type="Pfam" id="PF24036"/>
    </source>
</evidence>
<name>L9VRI2_9EURY</name>
<evidence type="ECO:0000256" key="2">
    <source>
        <dbReference type="SAM" id="Phobius"/>
    </source>
</evidence>
<reference evidence="5 6" key="1">
    <citation type="journal article" date="2014" name="PLoS Genet.">
        <title>Phylogenetically driven sequencing of extremely halophilic archaea reveals strategies for static and dynamic osmo-response.</title>
        <authorList>
            <person name="Becker E.A."/>
            <person name="Seitzer P.M."/>
            <person name="Tritt A."/>
            <person name="Larsen D."/>
            <person name="Krusor M."/>
            <person name="Yao A.I."/>
            <person name="Wu D."/>
            <person name="Madern D."/>
            <person name="Eisen J.A."/>
            <person name="Darling A.E."/>
            <person name="Facciotti M.T."/>
        </authorList>
    </citation>
    <scope>NUCLEOTIDE SEQUENCE [LARGE SCALE GENOMIC DNA]</scope>
    <source>
        <strain evidence="5 6">GA33</strain>
    </source>
</reference>
<dbReference type="InterPro" id="IPR055769">
    <property type="entry name" value="DUF7345"/>
</dbReference>
<sequence>MNLRVALVVLLVGFGTIAAVPMAAAQPSSSESASVAGEPEEIDADETRLDISLGEDGSAEWSVEFWVRLDDDESTEAFESIRDDIDEDPDAYTDQFADRVDDTVATAVSATDREMSAEEFTVDTARQSLGAEYGVVRYTFTWHGFAAADGDELHAGDAIEGLYLDDETRLSISWPDAYDLVSVDPGPDEERDRTVIWHGSETDFVSGEPRVVVSSGGLGLGTIAIGAAAVVVAMGAGGIWWYRTRSSTASEPADAPTSPSAAAASDADSRTVAAGTDATPDPRDDLLSNEEQVLRLLEEYGGRMKQQTVVEELEWTDAKTSKVVSALREEGELESFRLGRENVLSLPTDDEASDTTRDPVQKG</sequence>
<protein>
    <recommendedName>
        <fullName evidence="7">HTH iclR-type domain-containing protein</fullName>
    </recommendedName>
</protein>
<evidence type="ECO:0000259" key="3">
    <source>
        <dbReference type="Pfam" id="PF24034"/>
    </source>
</evidence>
<dbReference type="eggNOG" id="arCOG00381">
    <property type="taxonomic scope" value="Archaea"/>
</dbReference>
<feature type="compositionally biased region" description="Low complexity" evidence="1">
    <location>
        <begin position="249"/>
        <end position="274"/>
    </location>
</feature>